<evidence type="ECO:0000313" key="2">
    <source>
        <dbReference type="Proteomes" id="UP000039021"/>
    </source>
</evidence>
<sequence length="37" mass="4225">MVRLGNPHHVTDNLQRQWTCEFADQIGLPVGIIGDHR</sequence>
<organism evidence="1 2">
    <name type="scientific">Mycobacterium tuberculosis</name>
    <dbReference type="NCBI Taxonomy" id="1773"/>
    <lineage>
        <taxon>Bacteria</taxon>
        <taxon>Bacillati</taxon>
        <taxon>Actinomycetota</taxon>
        <taxon>Actinomycetes</taxon>
        <taxon>Mycobacteriales</taxon>
        <taxon>Mycobacteriaceae</taxon>
        <taxon>Mycobacterium</taxon>
        <taxon>Mycobacterium tuberculosis complex</taxon>
    </lineage>
</organism>
<proteinExistence type="predicted"/>
<reference evidence="2" key="1">
    <citation type="submission" date="2015-03" db="EMBL/GenBank/DDBJ databases">
        <authorList>
            <consortium name="Pathogen Informatics"/>
        </authorList>
    </citation>
    <scope>NUCLEOTIDE SEQUENCE [LARGE SCALE GENOMIC DNA]</scope>
    <source>
        <strain evidence="2">N09902308</strain>
    </source>
</reference>
<dbReference type="Proteomes" id="UP000039021">
    <property type="component" value="Unassembled WGS sequence"/>
</dbReference>
<comment type="caution">
    <text evidence="1">The sequence shown here is derived from an EMBL/GenBank/DDBJ whole genome shotgun (WGS) entry which is preliminary data.</text>
</comment>
<dbReference type="EMBL" id="CSBK01003896">
    <property type="protein sequence ID" value="CPB35432.1"/>
    <property type="molecule type" value="Genomic_DNA"/>
</dbReference>
<dbReference type="AlphaFoldDB" id="A0A916PDA1"/>
<name>A0A916PDA1_MYCTX</name>
<accession>A0A916PDA1</accession>
<protein>
    <submittedName>
        <fullName evidence="1">Uncharacterized protein</fullName>
    </submittedName>
</protein>
<gene>
    <name evidence="1" type="ORF">ERS007739_05207</name>
</gene>
<evidence type="ECO:0000313" key="1">
    <source>
        <dbReference type="EMBL" id="CPB35432.1"/>
    </source>
</evidence>